<dbReference type="PANTHER" id="PTHR43004">
    <property type="entry name" value="TRK SYSTEM POTASSIUM UPTAKE PROTEIN"/>
    <property type="match status" value="1"/>
</dbReference>
<dbReference type="SUPFAM" id="SSF51905">
    <property type="entry name" value="FAD/NAD(P)-binding domain"/>
    <property type="match status" value="1"/>
</dbReference>
<keyword evidence="6" id="KW-1185">Reference proteome</keyword>
<feature type="domain" description="FAD-binding" evidence="4">
    <location>
        <begin position="2"/>
        <end position="335"/>
    </location>
</feature>
<dbReference type="InterPro" id="IPR050641">
    <property type="entry name" value="RIFMO-like"/>
</dbReference>
<evidence type="ECO:0000256" key="3">
    <source>
        <dbReference type="ARBA" id="ARBA00022827"/>
    </source>
</evidence>
<dbReference type="InterPro" id="IPR036188">
    <property type="entry name" value="FAD/NAD-bd_sf"/>
</dbReference>
<organism evidence="5 6">
    <name type="scientific">Micromonospora krabiensis</name>
    <dbReference type="NCBI Taxonomy" id="307121"/>
    <lineage>
        <taxon>Bacteria</taxon>
        <taxon>Bacillati</taxon>
        <taxon>Actinomycetota</taxon>
        <taxon>Actinomycetes</taxon>
        <taxon>Micromonosporales</taxon>
        <taxon>Micromonosporaceae</taxon>
        <taxon>Micromonospora</taxon>
    </lineage>
</organism>
<dbReference type="PATRIC" id="fig|307121.4.peg.1188"/>
<dbReference type="AlphaFoldDB" id="A0A1C3MZC4"/>
<sequence>MYDVIVAGGGPTGLMLAGELRLHGVHVLVLEKESEPTRFVRALGLHVRSIEVLDQRGLLERFLAHGQRHPVGGFFAGLGKPAPTGLDTAHAYVLAIPQTTTDRLLAEWAAELGAEVRRGCALVGLSQDDQGVTAELADGTAVRARYLVGCDGGRSTVRRLLGVGFPGEPSRVETLLGEMAVTASPETVATVVADVRRTEKRFGLGPLGDGVYRVVVPAEGLVDDRSVPPTLEEFRRQLRAVAGTDFGVDSPRWLSRFGDATRLAERYRVGRVLLAGDAAHVHPPVGGQGLNLGIQDAFNLGWKLAAEVGGWAPAGLLDSYHTERHPVAAEVLDNTRAQMELLSTEPGAQAVRRLLSELMDFEDVNRYLTEKITAIGVRYDLGDGHELVGRRLRDVTLKRGRLYELTHAGRGLLLDRTGALSVDGWADRVDHVVDVGEDLDVPAVLLRPDGHVAWVGGEQRDLLDHLPRWFGAAGD</sequence>
<dbReference type="PRINTS" id="PR00420">
    <property type="entry name" value="RNGMNOXGNASE"/>
</dbReference>
<dbReference type="GO" id="GO:0071949">
    <property type="term" value="F:FAD binding"/>
    <property type="evidence" value="ECO:0007669"/>
    <property type="project" value="InterPro"/>
</dbReference>
<dbReference type="Pfam" id="PF01494">
    <property type="entry name" value="FAD_binding_3"/>
    <property type="match status" value="1"/>
</dbReference>
<evidence type="ECO:0000259" key="4">
    <source>
        <dbReference type="Pfam" id="PF01494"/>
    </source>
</evidence>
<dbReference type="Proteomes" id="UP000199393">
    <property type="component" value="Chromosome I"/>
</dbReference>
<dbReference type="Gene3D" id="3.40.30.120">
    <property type="match status" value="1"/>
</dbReference>
<dbReference type="OrthoDB" id="3647401at2"/>
<dbReference type="PANTHER" id="PTHR43004:SF19">
    <property type="entry name" value="BINDING MONOOXYGENASE, PUTATIVE (JCVI)-RELATED"/>
    <property type="match status" value="1"/>
</dbReference>
<reference evidence="6" key="1">
    <citation type="submission" date="2016-06" db="EMBL/GenBank/DDBJ databases">
        <authorList>
            <person name="Varghese N."/>
            <person name="Submissions Spin"/>
        </authorList>
    </citation>
    <scope>NUCLEOTIDE SEQUENCE [LARGE SCALE GENOMIC DNA]</scope>
    <source>
        <strain evidence="6">DSM 45344</strain>
    </source>
</reference>
<keyword evidence="2" id="KW-0285">Flavoprotein</keyword>
<evidence type="ECO:0000256" key="1">
    <source>
        <dbReference type="ARBA" id="ARBA00001974"/>
    </source>
</evidence>
<evidence type="ECO:0000256" key="2">
    <source>
        <dbReference type="ARBA" id="ARBA00022630"/>
    </source>
</evidence>
<dbReference type="STRING" id="307121.GA0070620_1157"/>
<dbReference type="InterPro" id="IPR002938">
    <property type="entry name" value="FAD-bd"/>
</dbReference>
<dbReference type="Pfam" id="PF21274">
    <property type="entry name" value="Rng_hyd_C"/>
    <property type="match status" value="1"/>
</dbReference>
<protein>
    <submittedName>
        <fullName evidence="5">2-polyprenyl-6-methoxyphenol hydroxylase</fullName>
    </submittedName>
</protein>
<name>A0A1C3MZC4_9ACTN</name>
<dbReference type="NCBIfam" id="NF033145">
    <property type="entry name" value="rif_monoox"/>
    <property type="match status" value="1"/>
</dbReference>
<keyword evidence="3" id="KW-0274">FAD</keyword>
<dbReference type="RefSeq" id="WP_091588907.1">
    <property type="nucleotide sequence ID" value="NZ_JBHRWG010000003.1"/>
</dbReference>
<dbReference type="Gene3D" id="3.50.50.60">
    <property type="entry name" value="FAD/NAD(P)-binding domain"/>
    <property type="match status" value="1"/>
</dbReference>
<evidence type="ECO:0000313" key="5">
    <source>
        <dbReference type="EMBL" id="SBV25680.1"/>
    </source>
</evidence>
<dbReference type="Gene3D" id="3.30.70.2450">
    <property type="match status" value="1"/>
</dbReference>
<proteinExistence type="predicted"/>
<accession>A0A1C3MZC4</accession>
<dbReference type="EMBL" id="LT598496">
    <property type="protein sequence ID" value="SBV25680.1"/>
    <property type="molecule type" value="Genomic_DNA"/>
</dbReference>
<gene>
    <name evidence="5" type="ORF">GA0070620_1157</name>
</gene>
<evidence type="ECO:0000313" key="6">
    <source>
        <dbReference type="Proteomes" id="UP000199393"/>
    </source>
</evidence>
<dbReference type="GO" id="GO:0016709">
    <property type="term" value="F:oxidoreductase activity, acting on paired donors, with incorporation or reduction of molecular oxygen, NAD(P)H as one donor, and incorporation of one atom of oxygen"/>
    <property type="evidence" value="ECO:0007669"/>
    <property type="project" value="UniProtKB-ARBA"/>
</dbReference>
<comment type="cofactor">
    <cofactor evidence="1">
        <name>FAD</name>
        <dbReference type="ChEBI" id="CHEBI:57692"/>
    </cofactor>
</comment>